<sequence>MGPMSAVLRNSITLDGREVDFAQGETLYEISVRVRAAEPSPSRDPIPTLCYDPRLEAFGSCRLCVVEVEGIRNPVASCTTVAEPGMVVHTASERVERHRRTLVQMVVSENPSVNDIDPLRGYASQELKTLATRYGADGSRFAGAHSGTSRPDDGNPMIGRDYDHCISCYRCVRVCAEQEGDYAISIANRGFHTQITTEFDGDLRDSECTFCGQCVQTCPTGALGDLRAQRFVDLPEPIEKTRTICPYCGVGCSVDLLTKGDKLVGVQPAMDGPANEGALCVKGQFSWDWVQHADRLTSPLVRKNGELVEASWEEAFERAAAGFSKARDDHGRHSIYAVASGRAPHESAYSVQKFVRVGFQTNQIDNCSRS</sequence>
<evidence type="ECO:0000256" key="5">
    <source>
        <dbReference type="ARBA" id="ARBA00023004"/>
    </source>
</evidence>
<evidence type="ECO:0000259" key="9">
    <source>
        <dbReference type="PROSITE" id="PS51669"/>
    </source>
</evidence>
<dbReference type="GO" id="GO:0016020">
    <property type="term" value="C:membrane"/>
    <property type="evidence" value="ECO:0007669"/>
    <property type="project" value="InterPro"/>
</dbReference>
<keyword evidence="5" id="KW-0408">Iron</keyword>
<evidence type="ECO:0000259" key="8">
    <source>
        <dbReference type="PROSITE" id="PS51379"/>
    </source>
</evidence>
<dbReference type="Pfam" id="PF22117">
    <property type="entry name" value="Fer4_Nqo3"/>
    <property type="match status" value="1"/>
</dbReference>
<dbReference type="InterPro" id="IPR027467">
    <property type="entry name" value="MopterinOxRdtase_cofactor_BS"/>
</dbReference>
<dbReference type="Pfam" id="PF00384">
    <property type="entry name" value="Molybdopterin"/>
    <property type="match status" value="1"/>
</dbReference>
<protein>
    <submittedName>
        <fullName evidence="10">Formate dehydrogenase</fullName>
    </submittedName>
</protein>
<dbReference type="Proteomes" id="UP000319342">
    <property type="component" value="Chromosome"/>
</dbReference>
<keyword evidence="6" id="KW-0411">Iron-sulfur</keyword>
<reference evidence="10 11" key="1">
    <citation type="submission" date="2019-02" db="EMBL/GenBank/DDBJ databases">
        <title>Deep-cultivation of Planctomycetes and their phenomic and genomic characterization uncovers novel biology.</title>
        <authorList>
            <person name="Wiegand S."/>
            <person name="Jogler M."/>
            <person name="Boedeker C."/>
            <person name="Pinto D."/>
            <person name="Vollmers J."/>
            <person name="Rivas-Marin E."/>
            <person name="Kohn T."/>
            <person name="Peeters S.H."/>
            <person name="Heuer A."/>
            <person name="Rast P."/>
            <person name="Oberbeckmann S."/>
            <person name="Bunk B."/>
            <person name="Jeske O."/>
            <person name="Meyerdierks A."/>
            <person name="Storesund J.E."/>
            <person name="Kallscheuer N."/>
            <person name="Luecker S."/>
            <person name="Lage O.M."/>
            <person name="Pohl T."/>
            <person name="Merkel B.J."/>
            <person name="Hornburger P."/>
            <person name="Mueller R.-W."/>
            <person name="Bruemmer F."/>
            <person name="Labrenz M."/>
            <person name="Spormann A.M."/>
            <person name="Op den Camp H."/>
            <person name="Overmann J."/>
            <person name="Amann R."/>
            <person name="Jetten M.S.M."/>
            <person name="Mascher T."/>
            <person name="Medema M.H."/>
            <person name="Devos D.P."/>
            <person name="Kaster A.-K."/>
            <person name="Ovreas L."/>
            <person name="Rohde M."/>
            <person name="Galperin M.Y."/>
            <person name="Jogler C."/>
        </authorList>
    </citation>
    <scope>NUCLEOTIDE SEQUENCE [LARGE SCALE GENOMIC DNA]</scope>
    <source>
        <strain evidence="10 11">Pla163</strain>
    </source>
</reference>
<name>A0A518CVE8_9BACT</name>
<feature type="domain" description="4Fe-4S ferredoxin-type" evidence="8">
    <location>
        <begin position="199"/>
        <end position="229"/>
    </location>
</feature>
<dbReference type="InterPro" id="IPR054351">
    <property type="entry name" value="NADH_UbQ_OxRdtase_ferredoxin"/>
</dbReference>
<dbReference type="Pfam" id="PF13510">
    <property type="entry name" value="Fer2_4"/>
    <property type="match status" value="1"/>
</dbReference>
<feature type="domain" description="4Fe-4S Mo/W bis-MGD-type" evidence="9">
    <location>
        <begin position="238"/>
        <end position="294"/>
    </location>
</feature>
<keyword evidence="4" id="KW-0560">Oxidoreductase</keyword>
<dbReference type="Gene3D" id="3.10.20.740">
    <property type="match status" value="1"/>
</dbReference>
<dbReference type="Gene3D" id="2.20.25.90">
    <property type="entry name" value="ADC-like domains"/>
    <property type="match status" value="1"/>
</dbReference>
<proteinExistence type="predicted"/>
<accession>A0A518CVE8</accession>
<dbReference type="GO" id="GO:0003954">
    <property type="term" value="F:NADH dehydrogenase activity"/>
    <property type="evidence" value="ECO:0007669"/>
    <property type="project" value="TreeGrafter"/>
</dbReference>
<dbReference type="FunFam" id="2.20.25.90:FF:000001">
    <property type="entry name" value="Formate dehydrogenase subunit alpha"/>
    <property type="match status" value="1"/>
</dbReference>
<evidence type="ECO:0000256" key="3">
    <source>
        <dbReference type="ARBA" id="ARBA00022737"/>
    </source>
</evidence>
<comment type="cofactor">
    <cofactor evidence="7">
        <name>[2Fe-2S] cluster</name>
        <dbReference type="ChEBI" id="CHEBI:190135"/>
    </cofactor>
</comment>
<evidence type="ECO:0000313" key="11">
    <source>
        <dbReference type="Proteomes" id="UP000319342"/>
    </source>
</evidence>
<evidence type="ECO:0000256" key="4">
    <source>
        <dbReference type="ARBA" id="ARBA00023002"/>
    </source>
</evidence>
<dbReference type="PROSITE" id="PS00551">
    <property type="entry name" value="MOLYBDOPTERIN_PROK_1"/>
    <property type="match status" value="1"/>
</dbReference>
<dbReference type="PROSITE" id="PS51669">
    <property type="entry name" value="4FE4S_MOW_BIS_MGD"/>
    <property type="match status" value="1"/>
</dbReference>
<dbReference type="GO" id="GO:0042773">
    <property type="term" value="P:ATP synthesis coupled electron transport"/>
    <property type="evidence" value="ECO:0007669"/>
    <property type="project" value="InterPro"/>
</dbReference>
<dbReference type="Gene3D" id="3.30.70.20">
    <property type="match status" value="1"/>
</dbReference>
<evidence type="ECO:0000256" key="7">
    <source>
        <dbReference type="ARBA" id="ARBA00034078"/>
    </source>
</evidence>
<keyword evidence="3" id="KW-0677">Repeat</keyword>
<dbReference type="GO" id="GO:0051539">
    <property type="term" value="F:4 iron, 4 sulfur cluster binding"/>
    <property type="evidence" value="ECO:0007669"/>
    <property type="project" value="UniProtKB-KW"/>
</dbReference>
<evidence type="ECO:0000256" key="2">
    <source>
        <dbReference type="ARBA" id="ARBA00022723"/>
    </source>
</evidence>
<dbReference type="FunFam" id="3.30.70.20:FF:000035">
    <property type="entry name" value="Iron hydrogenase 1"/>
    <property type="match status" value="1"/>
</dbReference>
<dbReference type="SUPFAM" id="SSF53706">
    <property type="entry name" value="Formate dehydrogenase/DMSO reductase, domains 1-3"/>
    <property type="match status" value="1"/>
</dbReference>
<dbReference type="PROSITE" id="PS00641">
    <property type="entry name" value="COMPLEX1_75K_1"/>
    <property type="match status" value="1"/>
</dbReference>
<organism evidence="10 11">
    <name type="scientific">Rohdeia mirabilis</name>
    <dbReference type="NCBI Taxonomy" id="2528008"/>
    <lineage>
        <taxon>Bacteria</taxon>
        <taxon>Pseudomonadati</taxon>
        <taxon>Planctomycetota</taxon>
        <taxon>Planctomycetia</taxon>
        <taxon>Planctomycetia incertae sedis</taxon>
        <taxon>Rohdeia</taxon>
    </lineage>
</organism>
<gene>
    <name evidence="10" type="ORF">Pla163_03050</name>
</gene>
<dbReference type="InterPro" id="IPR000283">
    <property type="entry name" value="NADH_UbQ_OxRdtase_75kDa_su_CS"/>
</dbReference>
<keyword evidence="2" id="KW-0479">Metal-binding</keyword>
<keyword evidence="11" id="KW-1185">Reference proteome</keyword>
<dbReference type="AlphaFoldDB" id="A0A518CVE8"/>
<dbReference type="InterPro" id="IPR036010">
    <property type="entry name" value="2Fe-2S_ferredoxin-like_sf"/>
</dbReference>
<dbReference type="GO" id="GO:0008137">
    <property type="term" value="F:NADH dehydrogenase (ubiquinone) activity"/>
    <property type="evidence" value="ECO:0007669"/>
    <property type="project" value="InterPro"/>
</dbReference>
<keyword evidence="1" id="KW-0004">4Fe-4S</keyword>
<dbReference type="PROSITE" id="PS51379">
    <property type="entry name" value="4FE4S_FER_2"/>
    <property type="match status" value="2"/>
</dbReference>
<dbReference type="SUPFAM" id="SSF54292">
    <property type="entry name" value="2Fe-2S ferredoxin-like"/>
    <property type="match status" value="1"/>
</dbReference>
<dbReference type="InterPro" id="IPR006656">
    <property type="entry name" value="Mopterin_OxRdtase"/>
</dbReference>
<evidence type="ECO:0000256" key="1">
    <source>
        <dbReference type="ARBA" id="ARBA00022485"/>
    </source>
</evidence>
<dbReference type="PANTHER" id="PTHR43105:SF14">
    <property type="entry name" value="FORMATE DEHYDROGENASE H"/>
    <property type="match status" value="1"/>
</dbReference>
<dbReference type="InterPro" id="IPR050123">
    <property type="entry name" value="Prok_molybdopt-oxidoreductase"/>
</dbReference>
<dbReference type="InterPro" id="IPR017896">
    <property type="entry name" value="4Fe4S_Fe-S-bd"/>
</dbReference>
<evidence type="ECO:0000256" key="6">
    <source>
        <dbReference type="ARBA" id="ARBA00023014"/>
    </source>
</evidence>
<evidence type="ECO:0000313" key="10">
    <source>
        <dbReference type="EMBL" id="QDU83207.1"/>
    </source>
</evidence>
<dbReference type="EMBL" id="CP036290">
    <property type="protein sequence ID" value="QDU83207.1"/>
    <property type="molecule type" value="Genomic_DNA"/>
</dbReference>
<dbReference type="Pfam" id="PF04879">
    <property type="entry name" value="Molybdop_Fe4S4"/>
    <property type="match status" value="1"/>
</dbReference>
<dbReference type="PROSITE" id="PS00198">
    <property type="entry name" value="4FE4S_FER_1"/>
    <property type="match status" value="1"/>
</dbReference>
<dbReference type="SUPFAM" id="SSF54862">
    <property type="entry name" value="4Fe-4S ferredoxins"/>
    <property type="match status" value="1"/>
</dbReference>
<dbReference type="InterPro" id="IPR006963">
    <property type="entry name" value="Mopterin_OxRdtase_4Fe-4S_dom"/>
</dbReference>
<dbReference type="OrthoDB" id="9803192at2"/>
<dbReference type="SMART" id="SM00926">
    <property type="entry name" value="Molybdop_Fe4S4"/>
    <property type="match status" value="1"/>
</dbReference>
<dbReference type="InterPro" id="IPR017900">
    <property type="entry name" value="4Fe4S_Fe_S_CS"/>
</dbReference>
<dbReference type="GO" id="GO:0046872">
    <property type="term" value="F:metal ion binding"/>
    <property type="evidence" value="ECO:0007669"/>
    <property type="project" value="UniProtKB-KW"/>
</dbReference>
<dbReference type="Gene3D" id="3.40.50.740">
    <property type="match status" value="1"/>
</dbReference>
<dbReference type="PANTHER" id="PTHR43105">
    <property type="entry name" value="RESPIRATORY NITRATE REDUCTASE"/>
    <property type="match status" value="1"/>
</dbReference>
<feature type="domain" description="4Fe-4S ferredoxin-type" evidence="8">
    <location>
        <begin position="154"/>
        <end position="185"/>
    </location>
</feature>